<name>A0A0A9G892_ARUDO</name>
<dbReference type="EMBL" id="GBRH01176596">
    <property type="protein sequence ID" value="JAE21300.1"/>
    <property type="molecule type" value="Transcribed_RNA"/>
</dbReference>
<reference evidence="2" key="1">
    <citation type="submission" date="2014-09" db="EMBL/GenBank/DDBJ databases">
        <authorList>
            <person name="Magalhaes I.L.F."/>
            <person name="Oliveira U."/>
            <person name="Santos F.R."/>
            <person name="Vidigal T.H.D.A."/>
            <person name="Brescovit A.D."/>
            <person name="Santos A.J."/>
        </authorList>
    </citation>
    <scope>NUCLEOTIDE SEQUENCE</scope>
    <source>
        <tissue evidence="2">Shoot tissue taken approximately 20 cm above the soil surface</tissue>
    </source>
</reference>
<dbReference type="AlphaFoldDB" id="A0A0A9G892"/>
<accession>A0A0A9G892</accession>
<protein>
    <submittedName>
        <fullName evidence="2">Uncharacterized protein</fullName>
    </submittedName>
</protein>
<feature type="compositionally biased region" description="Basic and acidic residues" evidence="1">
    <location>
        <begin position="17"/>
        <end position="26"/>
    </location>
</feature>
<proteinExistence type="predicted"/>
<evidence type="ECO:0000313" key="2">
    <source>
        <dbReference type="EMBL" id="JAE21300.1"/>
    </source>
</evidence>
<reference evidence="2" key="2">
    <citation type="journal article" date="2015" name="Data Brief">
        <title>Shoot transcriptome of the giant reed, Arundo donax.</title>
        <authorList>
            <person name="Barrero R.A."/>
            <person name="Guerrero F.D."/>
            <person name="Moolhuijzen P."/>
            <person name="Goolsby J.A."/>
            <person name="Tidwell J."/>
            <person name="Bellgard S.E."/>
            <person name="Bellgard M.I."/>
        </authorList>
    </citation>
    <scope>NUCLEOTIDE SEQUENCE</scope>
    <source>
        <tissue evidence="2">Shoot tissue taken approximately 20 cm above the soil surface</tissue>
    </source>
</reference>
<evidence type="ECO:0000256" key="1">
    <source>
        <dbReference type="SAM" id="MobiDB-lite"/>
    </source>
</evidence>
<feature type="region of interest" description="Disordered" evidence="1">
    <location>
        <begin position="1"/>
        <end position="72"/>
    </location>
</feature>
<feature type="compositionally biased region" description="Gly residues" evidence="1">
    <location>
        <begin position="1"/>
        <end position="13"/>
    </location>
</feature>
<organism evidence="2">
    <name type="scientific">Arundo donax</name>
    <name type="common">Giant reed</name>
    <name type="synonym">Donax arundinaceus</name>
    <dbReference type="NCBI Taxonomy" id="35708"/>
    <lineage>
        <taxon>Eukaryota</taxon>
        <taxon>Viridiplantae</taxon>
        <taxon>Streptophyta</taxon>
        <taxon>Embryophyta</taxon>
        <taxon>Tracheophyta</taxon>
        <taxon>Spermatophyta</taxon>
        <taxon>Magnoliopsida</taxon>
        <taxon>Liliopsida</taxon>
        <taxon>Poales</taxon>
        <taxon>Poaceae</taxon>
        <taxon>PACMAD clade</taxon>
        <taxon>Arundinoideae</taxon>
        <taxon>Arundineae</taxon>
        <taxon>Arundo</taxon>
    </lineage>
</organism>
<sequence>MGAGEMAGLGACGRGRRMPDGGREEASGEGVGWTATPRGGGVEVPLLVAGGGGRVDYSSSEEESEGRRRASP</sequence>